<reference evidence="6 7" key="1">
    <citation type="submission" date="2017-09" db="EMBL/GenBank/DDBJ databases">
        <title>Depth-based differentiation of microbial function through sediment-hosted aquifers and enrichment of novel symbionts in the deep terrestrial subsurface.</title>
        <authorList>
            <person name="Probst A.J."/>
            <person name="Ladd B."/>
            <person name="Jarett J.K."/>
            <person name="Geller-Mcgrath D.E."/>
            <person name="Sieber C.M."/>
            <person name="Emerson J.B."/>
            <person name="Anantharaman K."/>
            <person name="Thomas B.C."/>
            <person name="Malmstrom R."/>
            <person name="Stieglmeier M."/>
            <person name="Klingl A."/>
            <person name="Woyke T."/>
            <person name="Ryan C.M."/>
            <person name="Banfield J.F."/>
        </authorList>
    </citation>
    <scope>NUCLEOTIDE SEQUENCE [LARGE SCALE GENOMIC DNA]</scope>
    <source>
        <strain evidence="6">CG17_big_fil_post_rev_8_21_14_2_50_48_46</strain>
    </source>
</reference>
<dbReference type="InterPro" id="IPR011249">
    <property type="entry name" value="Metalloenz_LuxS/M16"/>
</dbReference>
<feature type="domain" description="Peptidase M16 N-terminal" evidence="4">
    <location>
        <begin position="494"/>
        <end position="624"/>
    </location>
</feature>
<comment type="caution">
    <text evidence="6">The sequence shown here is derived from an EMBL/GenBank/DDBJ whole genome shotgun (WGS) entry which is preliminary data.</text>
</comment>
<dbReference type="InterPro" id="IPR050361">
    <property type="entry name" value="MPP/UQCRC_Complex"/>
</dbReference>
<evidence type="ECO:0000259" key="4">
    <source>
        <dbReference type="Pfam" id="PF00675"/>
    </source>
</evidence>
<dbReference type="InterPro" id="IPR011765">
    <property type="entry name" value="Pept_M16_N"/>
</dbReference>
<dbReference type="PANTHER" id="PTHR11851">
    <property type="entry name" value="METALLOPROTEASE"/>
    <property type="match status" value="1"/>
</dbReference>
<evidence type="ECO:0008006" key="8">
    <source>
        <dbReference type="Google" id="ProtNLM"/>
    </source>
</evidence>
<dbReference type="SUPFAM" id="SSF63411">
    <property type="entry name" value="LuxS/MPP-like metallohydrolase"/>
    <property type="match status" value="4"/>
</dbReference>
<dbReference type="PANTHER" id="PTHR11851:SF49">
    <property type="entry name" value="MITOCHONDRIAL-PROCESSING PEPTIDASE SUBUNIT ALPHA"/>
    <property type="match status" value="1"/>
</dbReference>
<dbReference type="GO" id="GO:0004222">
    <property type="term" value="F:metalloendopeptidase activity"/>
    <property type="evidence" value="ECO:0007669"/>
    <property type="project" value="InterPro"/>
</dbReference>
<feature type="domain" description="Peptidase M16 C-terminal" evidence="5">
    <location>
        <begin position="208"/>
        <end position="381"/>
    </location>
</feature>
<dbReference type="Pfam" id="PF00675">
    <property type="entry name" value="Peptidase_M16"/>
    <property type="match status" value="2"/>
</dbReference>
<organism evidence="6 7">
    <name type="scientific">bacterium (Candidatus Blackallbacteria) CG17_big_fil_post_rev_8_21_14_2_50_48_46</name>
    <dbReference type="NCBI Taxonomy" id="2014261"/>
    <lineage>
        <taxon>Bacteria</taxon>
        <taxon>Candidatus Blackallbacteria</taxon>
    </lineage>
</organism>
<dbReference type="AlphaFoldDB" id="A0A2M7G2D9"/>
<evidence type="ECO:0000256" key="1">
    <source>
        <dbReference type="ARBA" id="ARBA00007261"/>
    </source>
</evidence>
<evidence type="ECO:0000256" key="2">
    <source>
        <dbReference type="RuleBase" id="RU004447"/>
    </source>
</evidence>
<sequence>MLPFANTSPQTASIPLLWAIMKENKNMKYACIQEEGGVQEYHLANGLKVLLVENNSAPVATVLVVYKVGSRNEAVGFTGSTHFLEHMLFRGTPRFNKSKGTQIAQILSKEGANFNATTWVDRTTYYETVPAEKLELALEIEAERMQHAFIRDADRQSEMTVVRNELERDENEPDSVMWKNLFAQAFLAHPYHHPTIGWHSDVEGVPTARLKQFYKEFYHPNNATLIVVGDFQNSKALELIDKHFGAIPPSKKPIPQMYTQEFPQQGERRFKIRRPGQLGIVQMAWHVPPQEHIDSHALDVLQDILSEGVNSRLYQKLVETQKTVYAGAYNLQLRDPGLFIVHAKLASGIQHAEVEAAMLEVLEELQKKAPSRKELDRVRNQTKAAFSYNRHGTMQLASMLGEFEATADWKFMMHYLENLEKVKPADVQRVAQTYFKSDNLTVGWFIPEEAEAVDVNLRSRQESRKPTAKKAKAPALKRGKSELDRQEFAKGSVILTQENHLDNTVSIQGKFLAGTIFNPLQKPGLAELTAGMLKKGSERYDKLELADALAQMGSSLDFRLGTDHVSFSIRCLSEHVEPTLALLEDSLLHPTFPAEEFEKLKKQRMDRLLQRLDSTDAMAYDLLYRHLYPKDHPLYQPTVEELMQATEKLSLKDVQAFYKKHYGRKGMIVAGVGDLDARSLQNWLGQRFGSWNAKNPLPPAIAEIPRQKQGVWLAHPMPDKANVSIFLGHQTSLNRLSPDFFAATLANQALGQSSLASRLGIRIRDELGLTYGIYSYFADIGRSSGPWLLSVSTHPDNVQKTLAETRKVIEEYLKEGISAQELEDGKSNLIGSYLVNLATHPEIAYRLLQLEQYQFGLDYFQKRAGLIRKVTQAQVNKALRKYLHPESWSVGIAGNYTLEQ</sequence>
<dbReference type="EMBL" id="PFFQ01000041">
    <property type="protein sequence ID" value="PIW15953.1"/>
    <property type="molecule type" value="Genomic_DNA"/>
</dbReference>
<dbReference type="PROSITE" id="PS00143">
    <property type="entry name" value="INSULINASE"/>
    <property type="match status" value="1"/>
</dbReference>
<dbReference type="Pfam" id="PF05193">
    <property type="entry name" value="Peptidase_M16_C"/>
    <property type="match status" value="2"/>
</dbReference>
<feature type="domain" description="Peptidase M16 C-terminal" evidence="5">
    <location>
        <begin position="648"/>
        <end position="829"/>
    </location>
</feature>
<proteinExistence type="inferred from homology"/>
<feature type="compositionally biased region" description="Basic residues" evidence="3">
    <location>
        <begin position="466"/>
        <end position="478"/>
    </location>
</feature>
<dbReference type="Proteomes" id="UP000231019">
    <property type="component" value="Unassembled WGS sequence"/>
</dbReference>
<evidence type="ECO:0000313" key="7">
    <source>
        <dbReference type="Proteomes" id="UP000231019"/>
    </source>
</evidence>
<dbReference type="GO" id="GO:0046872">
    <property type="term" value="F:metal ion binding"/>
    <property type="evidence" value="ECO:0007669"/>
    <property type="project" value="InterPro"/>
</dbReference>
<dbReference type="InterPro" id="IPR001431">
    <property type="entry name" value="Pept_M16_Zn_BS"/>
</dbReference>
<evidence type="ECO:0000259" key="5">
    <source>
        <dbReference type="Pfam" id="PF05193"/>
    </source>
</evidence>
<dbReference type="Gene3D" id="3.30.830.10">
    <property type="entry name" value="Metalloenzyme, LuxS/M16 peptidase-like"/>
    <property type="match status" value="4"/>
</dbReference>
<feature type="region of interest" description="Disordered" evidence="3">
    <location>
        <begin position="458"/>
        <end position="481"/>
    </location>
</feature>
<name>A0A2M7G2D9_9BACT</name>
<evidence type="ECO:0000313" key="6">
    <source>
        <dbReference type="EMBL" id="PIW15953.1"/>
    </source>
</evidence>
<gene>
    <name evidence="6" type="ORF">COW36_14645</name>
</gene>
<protein>
    <recommendedName>
        <fullName evidence="8">Insulinase family protein</fullName>
    </recommendedName>
</protein>
<accession>A0A2M7G2D9</accession>
<dbReference type="GO" id="GO:0006508">
    <property type="term" value="P:proteolysis"/>
    <property type="evidence" value="ECO:0007669"/>
    <property type="project" value="InterPro"/>
</dbReference>
<feature type="domain" description="Peptidase M16 N-terminal" evidence="4">
    <location>
        <begin position="49"/>
        <end position="196"/>
    </location>
</feature>
<evidence type="ECO:0000256" key="3">
    <source>
        <dbReference type="SAM" id="MobiDB-lite"/>
    </source>
</evidence>
<comment type="similarity">
    <text evidence="1 2">Belongs to the peptidase M16 family.</text>
</comment>
<dbReference type="InterPro" id="IPR007863">
    <property type="entry name" value="Peptidase_M16_C"/>
</dbReference>